<feature type="domain" description="Endonuclease/exonuclease/phosphatase" evidence="3">
    <location>
        <begin position="172"/>
        <end position="373"/>
    </location>
</feature>
<reference evidence="4 5" key="1">
    <citation type="submission" date="2024-10" db="EMBL/GenBank/DDBJ databases">
        <title>The Natural Products Discovery Center: Release of the First 8490 Sequenced Strains for Exploring Actinobacteria Biosynthetic Diversity.</title>
        <authorList>
            <person name="Kalkreuter E."/>
            <person name="Kautsar S.A."/>
            <person name="Yang D."/>
            <person name="Bader C.D."/>
            <person name="Teijaro C.N."/>
            <person name="Fluegel L."/>
            <person name="Davis C.M."/>
            <person name="Simpson J.R."/>
            <person name="Lauterbach L."/>
            <person name="Steele A.D."/>
            <person name="Gui C."/>
            <person name="Meng S."/>
            <person name="Li G."/>
            <person name="Viehrig K."/>
            <person name="Ye F."/>
            <person name="Su P."/>
            <person name="Kiefer A.F."/>
            <person name="Nichols A."/>
            <person name="Cepeda A.J."/>
            <person name="Yan W."/>
            <person name="Fan B."/>
            <person name="Jiang Y."/>
            <person name="Adhikari A."/>
            <person name="Zheng C.-J."/>
            <person name="Schuster L."/>
            <person name="Cowan T.M."/>
            <person name="Smanski M.J."/>
            <person name="Chevrette M.G."/>
            <person name="De Carvalho L.P.S."/>
            <person name="Shen B."/>
        </authorList>
    </citation>
    <scope>NUCLEOTIDE SEQUENCE [LARGE SCALE GENOMIC DNA]</scope>
    <source>
        <strain evidence="4 5">NPDC012605</strain>
    </source>
</reference>
<evidence type="ECO:0000313" key="5">
    <source>
        <dbReference type="Proteomes" id="UP001602370"/>
    </source>
</evidence>
<keyword evidence="4" id="KW-0255">Endonuclease</keyword>
<keyword evidence="2" id="KW-0472">Membrane</keyword>
<evidence type="ECO:0000256" key="2">
    <source>
        <dbReference type="SAM" id="Phobius"/>
    </source>
</evidence>
<dbReference type="GO" id="GO:0004519">
    <property type="term" value="F:endonuclease activity"/>
    <property type="evidence" value="ECO:0007669"/>
    <property type="project" value="UniProtKB-KW"/>
</dbReference>
<protein>
    <submittedName>
        <fullName evidence="4">Endonuclease/exonuclease/phosphatase family protein</fullName>
    </submittedName>
</protein>
<keyword evidence="5" id="KW-1185">Reference proteome</keyword>
<proteinExistence type="predicted"/>
<sequence length="382" mass="39429">MPSTPHRPDAAVHAAPAVQAGPAVHTGPTGHAEPTGHAGPAARTGSAVPAGSVDPKAGPSDPADPPGGDARSRRAGWIPAGRSDRLIAVSALCGALLMWLHAQVPNGFGLGSLLETFLPWAGLGVPVLLAFAVARRSRFAAVAVVVPAVAWVSLFGGVVVDKTSAGGDLVVVTHNVGEANREPGRTARALALSGADVLALEELSSKTAPVYERELAANFPYHSVHQGVGLWSTYPLRDVEPVPIMPWTRAVRATVHTPKGPVAVFAAHLASVRVSPAGGFATARRNEAGRNLAEVVRAERLPRVVVVGDFNGTGEDTALRPLTSQLRSAQGEAGAGFGFTWPASFPLVRIDQIFVRGVSPVSSWSLPATGSDHLPVAASLRL</sequence>
<feature type="region of interest" description="Disordered" evidence="1">
    <location>
        <begin position="1"/>
        <end position="75"/>
    </location>
</feature>
<dbReference type="EMBL" id="JBIBDZ010000011">
    <property type="protein sequence ID" value="MFF5922754.1"/>
    <property type="molecule type" value="Genomic_DNA"/>
</dbReference>
<gene>
    <name evidence="4" type="ORF">ACFY8C_31200</name>
</gene>
<organism evidence="4 5">
    <name type="scientific">Streptomyces flavochromogenes</name>
    <dbReference type="NCBI Taxonomy" id="68199"/>
    <lineage>
        <taxon>Bacteria</taxon>
        <taxon>Bacillati</taxon>
        <taxon>Actinomycetota</taxon>
        <taxon>Actinomycetes</taxon>
        <taxon>Kitasatosporales</taxon>
        <taxon>Streptomycetaceae</taxon>
        <taxon>Streptomyces</taxon>
    </lineage>
</organism>
<dbReference type="Pfam" id="PF03372">
    <property type="entry name" value="Exo_endo_phos"/>
    <property type="match status" value="1"/>
</dbReference>
<keyword evidence="4" id="KW-0378">Hydrolase</keyword>
<dbReference type="Gene3D" id="3.60.10.10">
    <property type="entry name" value="Endonuclease/exonuclease/phosphatase"/>
    <property type="match status" value="1"/>
</dbReference>
<dbReference type="Proteomes" id="UP001602370">
    <property type="component" value="Unassembled WGS sequence"/>
</dbReference>
<feature type="transmembrane region" description="Helical" evidence="2">
    <location>
        <begin position="116"/>
        <end position="134"/>
    </location>
</feature>
<feature type="compositionally biased region" description="Low complexity" evidence="1">
    <location>
        <begin position="11"/>
        <end position="25"/>
    </location>
</feature>
<dbReference type="InterPro" id="IPR005135">
    <property type="entry name" value="Endo/exonuclease/phosphatase"/>
</dbReference>
<feature type="compositionally biased region" description="Basic and acidic residues" evidence="1">
    <location>
        <begin position="1"/>
        <end position="10"/>
    </location>
</feature>
<accession>A0ABW6XZ13</accession>
<keyword evidence="4" id="KW-0540">Nuclease</keyword>
<dbReference type="InterPro" id="IPR036691">
    <property type="entry name" value="Endo/exonu/phosph_ase_sf"/>
</dbReference>
<dbReference type="RefSeq" id="WP_388310140.1">
    <property type="nucleotide sequence ID" value="NZ_JBIBDZ010000011.1"/>
</dbReference>
<evidence type="ECO:0000256" key="1">
    <source>
        <dbReference type="SAM" id="MobiDB-lite"/>
    </source>
</evidence>
<keyword evidence="2" id="KW-1133">Transmembrane helix</keyword>
<comment type="caution">
    <text evidence="4">The sequence shown here is derived from an EMBL/GenBank/DDBJ whole genome shotgun (WGS) entry which is preliminary data.</text>
</comment>
<evidence type="ECO:0000313" key="4">
    <source>
        <dbReference type="EMBL" id="MFF5922754.1"/>
    </source>
</evidence>
<keyword evidence="2" id="KW-0812">Transmembrane</keyword>
<evidence type="ECO:0000259" key="3">
    <source>
        <dbReference type="Pfam" id="PF03372"/>
    </source>
</evidence>
<feature type="compositionally biased region" description="Low complexity" evidence="1">
    <location>
        <begin position="54"/>
        <end position="69"/>
    </location>
</feature>
<feature type="transmembrane region" description="Helical" evidence="2">
    <location>
        <begin position="141"/>
        <end position="160"/>
    </location>
</feature>
<name>A0ABW6XZ13_9ACTN</name>
<feature type="transmembrane region" description="Helical" evidence="2">
    <location>
        <begin position="86"/>
        <end position="104"/>
    </location>
</feature>
<dbReference type="SUPFAM" id="SSF56219">
    <property type="entry name" value="DNase I-like"/>
    <property type="match status" value="1"/>
</dbReference>